<dbReference type="PANTHER" id="PTHR30563:SF0">
    <property type="entry name" value="DNA RECOMBINATION PROTEIN RMUC"/>
    <property type="match status" value="1"/>
</dbReference>
<keyword evidence="1" id="KW-0175">Coiled coil</keyword>
<evidence type="ECO:0000256" key="3">
    <source>
        <dbReference type="SAM" id="MobiDB-lite"/>
    </source>
</evidence>
<feature type="compositionally biased region" description="Acidic residues" evidence="3">
    <location>
        <begin position="385"/>
        <end position="401"/>
    </location>
</feature>
<sequence length="401" mass="44921">MDFILPLALGLAIGAAVLFLALRNKTVQQDFAPTSSTDLASSVQGVVQSALTEALSALNDQSRRDREESIKLAADRVAEASSERLGKSAKDIDTSLRSVQESLSQRMQQMDIEIKRLHDQNAEKFGNVDRAVNDLVKRTSDLNNVLSSSQARGQWGERMAEDMLRAAGFIEGANYKKQNTIEGGGRPDYTFMMPPDRVLYMDVKFPMDSYTAFVAAVDQTSRDSLKKDFIAAVRARVTELQKRDYAVVTTEHSLDYVLLFVPNESITGFIHEADPNLIDWALAQKVVLCSPLNLYAFLVVIRQATESFHTEQAASHMMQLMNKFKVQWEKYVKSLDQVKKSFDKMQGELDVLTVGARYKKLAGEVKKIDDLRKQQNVPELPASELADDEIEPQDADEDEVD</sequence>
<dbReference type="InterPro" id="IPR003798">
    <property type="entry name" value="DNA_recombination_RmuC"/>
</dbReference>
<organism evidence="4">
    <name type="scientific">freshwater metagenome</name>
    <dbReference type="NCBI Taxonomy" id="449393"/>
    <lineage>
        <taxon>unclassified sequences</taxon>
        <taxon>metagenomes</taxon>
        <taxon>ecological metagenomes</taxon>
    </lineage>
</organism>
<protein>
    <submittedName>
        <fullName evidence="4">Unannotated protein</fullName>
    </submittedName>
</protein>
<evidence type="ECO:0000313" key="4">
    <source>
        <dbReference type="EMBL" id="CAB4981487.1"/>
    </source>
</evidence>
<feature type="region of interest" description="Disordered" evidence="3">
    <location>
        <begin position="373"/>
        <end position="401"/>
    </location>
</feature>
<dbReference type="AlphaFoldDB" id="A0A6J7ML74"/>
<name>A0A6J7ML74_9ZZZZ</name>
<dbReference type="EMBL" id="CAFBOT010000010">
    <property type="protein sequence ID" value="CAB4981487.1"/>
    <property type="molecule type" value="Genomic_DNA"/>
</dbReference>
<evidence type="ECO:0000256" key="1">
    <source>
        <dbReference type="ARBA" id="ARBA00023054"/>
    </source>
</evidence>
<dbReference type="PANTHER" id="PTHR30563">
    <property type="entry name" value="DNA RECOMBINATION PROTEIN RMUC"/>
    <property type="match status" value="1"/>
</dbReference>
<reference evidence="4" key="1">
    <citation type="submission" date="2020-05" db="EMBL/GenBank/DDBJ databases">
        <authorList>
            <person name="Chiriac C."/>
            <person name="Salcher M."/>
            <person name="Ghai R."/>
            <person name="Kavagutti S V."/>
        </authorList>
    </citation>
    <scope>NUCLEOTIDE SEQUENCE</scope>
</reference>
<evidence type="ECO:0000256" key="2">
    <source>
        <dbReference type="ARBA" id="ARBA00023172"/>
    </source>
</evidence>
<proteinExistence type="predicted"/>
<keyword evidence="2" id="KW-0233">DNA recombination</keyword>
<gene>
    <name evidence="4" type="ORF">UFOPK4000_00127</name>
</gene>
<accession>A0A6J7ML74</accession>
<dbReference type="Pfam" id="PF02646">
    <property type="entry name" value="RmuC"/>
    <property type="match status" value="1"/>
</dbReference>
<dbReference type="GO" id="GO:0006310">
    <property type="term" value="P:DNA recombination"/>
    <property type="evidence" value="ECO:0007669"/>
    <property type="project" value="UniProtKB-KW"/>
</dbReference>